<dbReference type="RefSeq" id="WP_122982496.1">
    <property type="nucleotide sequence ID" value="NZ_BOMX01000004.1"/>
</dbReference>
<evidence type="ECO:0000256" key="1">
    <source>
        <dbReference type="SAM" id="MobiDB-lite"/>
    </source>
</evidence>
<dbReference type="AlphaFoldDB" id="A0A561WML4"/>
<organism evidence="2 3">
    <name type="scientific">Actinoplanes teichomyceticus</name>
    <dbReference type="NCBI Taxonomy" id="1867"/>
    <lineage>
        <taxon>Bacteria</taxon>
        <taxon>Bacillati</taxon>
        <taxon>Actinomycetota</taxon>
        <taxon>Actinomycetes</taxon>
        <taxon>Micromonosporales</taxon>
        <taxon>Micromonosporaceae</taxon>
        <taxon>Actinoplanes</taxon>
    </lineage>
</organism>
<evidence type="ECO:0000313" key="2">
    <source>
        <dbReference type="EMBL" id="TWG25117.1"/>
    </source>
</evidence>
<dbReference type="Proteomes" id="UP000320239">
    <property type="component" value="Unassembled WGS sequence"/>
</dbReference>
<accession>A0A561WML4</accession>
<protein>
    <submittedName>
        <fullName evidence="2">Uncharacterized protein</fullName>
    </submittedName>
</protein>
<comment type="caution">
    <text evidence="2">The sequence shown here is derived from an EMBL/GenBank/DDBJ whole genome shotgun (WGS) entry which is preliminary data.</text>
</comment>
<reference evidence="2 3" key="1">
    <citation type="submission" date="2019-06" db="EMBL/GenBank/DDBJ databases">
        <title>Sequencing the genomes of 1000 actinobacteria strains.</title>
        <authorList>
            <person name="Klenk H.-P."/>
        </authorList>
    </citation>
    <scope>NUCLEOTIDE SEQUENCE [LARGE SCALE GENOMIC DNA]</scope>
    <source>
        <strain evidence="2 3">DSM 43866</strain>
    </source>
</reference>
<proteinExistence type="predicted"/>
<feature type="region of interest" description="Disordered" evidence="1">
    <location>
        <begin position="1"/>
        <end position="34"/>
    </location>
</feature>
<name>A0A561WML4_ACTTI</name>
<keyword evidence="3" id="KW-1185">Reference proteome</keyword>
<sequence>MTASGGTGQAGSPLVGQLRARGSRRPGRPGWTWSAARAGLGAGRADVVVDVLNTREREETAATASFRESARNVARSAGVRAKITSDGRPFLGADIPVDAPVAGPGARLGTVTLAAWRERGGS</sequence>
<evidence type="ECO:0000313" key="3">
    <source>
        <dbReference type="Proteomes" id="UP000320239"/>
    </source>
</evidence>
<gene>
    <name evidence="2" type="ORF">FHX34_10183</name>
</gene>
<dbReference type="EMBL" id="VIWY01000001">
    <property type="protein sequence ID" value="TWG25117.1"/>
    <property type="molecule type" value="Genomic_DNA"/>
</dbReference>